<dbReference type="Gene3D" id="3.40.50.2300">
    <property type="match status" value="1"/>
</dbReference>
<evidence type="ECO:0000256" key="3">
    <source>
        <dbReference type="PROSITE-ProRule" id="PRU00169"/>
    </source>
</evidence>
<dbReference type="EMBL" id="JAGKQQ010000001">
    <property type="protein sequence ID" value="MBP3958362.1"/>
    <property type="molecule type" value="Genomic_DNA"/>
</dbReference>
<evidence type="ECO:0000256" key="2">
    <source>
        <dbReference type="ARBA" id="ARBA00023012"/>
    </source>
</evidence>
<dbReference type="SMART" id="SM00448">
    <property type="entry name" value="REC"/>
    <property type="match status" value="1"/>
</dbReference>
<feature type="domain" description="Response regulatory" evidence="4">
    <location>
        <begin position="2"/>
        <end position="115"/>
    </location>
</feature>
<gene>
    <name evidence="5" type="ORF">J8F10_24195</name>
</gene>
<dbReference type="PANTHER" id="PTHR44591">
    <property type="entry name" value="STRESS RESPONSE REGULATOR PROTEIN 1"/>
    <property type="match status" value="1"/>
</dbReference>
<evidence type="ECO:0000256" key="1">
    <source>
        <dbReference type="ARBA" id="ARBA00022553"/>
    </source>
</evidence>
<keyword evidence="1" id="KW-0597">Phosphoprotein</keyword>
<dbReference type="InterPro" id="IPR050595">
    <property type="entry name" value="Bact_response_regulator"/>
</dbReference>
<dbReference type="InterPro" id="IPR001789">
    <property type="entry name" value="Sig_transdc_resp-reg_receiver"/>
</dbReference>
<name>A0ABS5BY76_9BACT</name>
<dbReference type="Pfam" id="PF00072">
    <property type="entry name" value="Response_reg"/>
    <property type="match status" value="1"/>
</dbReference>
<keyword evidence="6" id="KW-1185">Reference proteome</keyword>
<accession>A0ABS5BY76</accession>
<proteinExistence type="predicted"/>
<dbReference type="PROSITE" id="PS50110">
    <property type="entry name" value="RESPONSE_REGULATORY"/>
    <property type="match status" value="1"/>
</dbReference>
<protein>
    <submittedName>
        <fullName evidence="5">Response regulator</fullName>
    </submittedName>
</protein>
<sequence length="119" mass="13296">MTVTIVDDCDTIRQICNVVARRMDFRTECFVDGQEFLDNYTPKAGVVLLGITMPRKNGIEVLIELRELGWNLNVVAMSAGYGKKDTPYFLDLGAKSFLPKPFRPAEVATEINRALGRAV</sequence>
<reference evidence="5 6" key="1">
    <citation type="submission" date="2021-04" db="EMBL/GenBank/DDBJ databases">
        <authorList>
            <person name="Ivanova A."/>
        </authorList>
    </citation>
    <scope>NUCLEOTIDE SEQUENCE [LARGE SCALE GENOMIC DNA]</scope>
    <source>
        <strain evidence="5 6">G18</strain>
    </source>
</reference>
<comment type="caution">
    <text evidence="3">Lacks conserved residue(s) required for the propagation of feature annotation.</text>
</comment>
<organism evidence="5 6">
    <name type="scientific">Gemmata palustris</name>
    <dbReference type="NCBI Taxonomy" id="2822762"/>
    <lineage>
        <taxon>Bacteria</taxon>
        <taxon>Pseudomonadati</taxon>
        <taxon>Planctomycetota</taxon>
        <taxon>Planctomycetia</taxon>
        <taxon>Gemmatales</taxon>
        <taxon>Gemmataceae</taxon>
        <taxon>Gemmata</taxon>
    </lineage>
</organism>
<comment type="caution">
    <text evidence="5">The sequence shown here is derived from an EMBL/GenBank/DDBJ whole genome shotgun (WGS) entry which is preliminary data.</text>
</comment>
<evidence type="ECO:0000313" key="6">
    <source>
        <dbReference type="Proteomes" id="UP000676565"/>
    </source>
</evidence>
<dbReference type="InterPro" id="IPR011006">
    <property type="entry name" value="CheY-like_superfamily"/>
</dbReference>
<dbReference type="RefSeq" id="WP_210658273.1">
    <property type="nucleotide sequence ID" value="NZ_JAGKQQ010000001.1"/>
</dbReference>
<dbReference type="SUPFAM" id="SSF52172">
    <property type="entry name" value="CheY-like"/>
    <property type="match status" value="1"/>
</dbReference>
<dbReference type="PANTHER" id="PTHR44591:SF14">
    <property type="entry name" value="PROTEIN PILG"/>
    <property type="match status" value="1"/>
</dbReference>
<evidence type="ECO:0000259" key="4">
    <source>
        <dbReference type="PROSITE" id="PS50110"/>
    </source>
</evidence>
<keyword evidence="2" id="KW-0902">Two-component regulatory system</keyword>
<evidence type="ECO:0000313" key="5">
    <source>
        <dbReference type="EMBL" id="MBP3958362.1"/>
    </source>
</evidence>
<dbReference type="Proteomes" id="UP000676565">
    <property type="component" value="Unassembled WGS sequence"/>
</dbReference>